<feature type="region of interest" description="Disordered" evidence="14">
    <location>
        <begin position="1"/>
        <end position="94"/>
    </location>
</feature>
<evidence type="ECO:0000256" key="10">
    <source>
        <dbReference type="ARBA" id="ARBA00023014"/>
    </source>
</evidence>
<feature type="region of interest" description="Disordered" evidence="14">
    <location>
        <begin position="590"/>
        <end position="610"/>
    </location>
</feature>
<feature type="domain" description="HhH-GPD" evidence="15">
    <location>
        <begin position="151"/>
        <end position="312"/>
    </location>
</feature>
<dbReference type="GO" id="GO:0006298">
    <property type="term" value="P:mismatch repair"/>
    <property type="evidence" value="ECO:0007669"/>
    <property type="project" value="TreeGrafter"/>
</dbReference>
<reference evidence="16" key="1">
    <citation type="submission" date="2023-06" db="EMBL/GenBank/DDBJ databases">
        <title>Genome-scale phylogeny and comparative genomics of the fungal order Sordariales.</title>
        <authorList>
            <consortium name="Lawrence Berkeley National Laboratory"/>
            <person name="Hensen N."/>
            <person name="Bonometti L."/>
            <person name="Westerberg I."/>
            <person name="Brannstrom I.O."/>
            <person name="Guillou S."/>
            <person name="Cros-Aarteil S."/>
            <person name="Calhoun S."/>
            <person name="Haridas S."/>
            <person name="Kuo A."/>
            <person name="Mondo S."/>
            <person name="Pangilinan J."/>
            <person name="Riley R."/>
            <person name="Labutti K."/>
            <person name="Andreopoulos B."/>
            <person name="Lipzen A."/>
            <person name="Chen C."/>
            <person name="Yanf M."/>
            <person name="Daum C."/>
            <person name="Ng V."/>
            <person name="Clum A."/>
            <person name="Steindorff A."/>
            <person name="Ohm R."/>
            <person name="Martin F."/>
            <person name="Silar P."/>
            <person name="Natvig D."/>
            <person name="Lalanne C."/>
            <person name="Gautier V."/>
            <person name="Ament-Velasquez S.L."/>
            <person name="Kruys A."/>
            <person name="Hutchinson M.I."/>
            <person name="Powell A.J."/>
            <person name="Barry K."/>
            <person name="Miller A.N."/>
            <person name="Grigoriev I.V."/>
            <person name="Debuchy R."/>
            <person name="Gladieux P."/>
            <person name="Thoren M.H."/>
            <person name="Johannesson H."/>
        </authorList>
    </citation>
    <scope>NUCLEOTIDE SEQUENCE</scope>
    <source>
        <strain evidence="16">CBS 606.72</strain>
    </source>
</reference>
<evidence type="ECO:0000256" key="5">
    <source>
        <dbReference type="ARBA" id="ARBA00022485"/>
    </source>
</evidence>
<name>A0AA39U2Y4_9PEZI</name>
<dbReference type="InterPro" id="IPR029119">
    <property type="entry name" value="MutY_C"/>
</dbReference>
<dbReference type="GO" id="GO:0035485">
    <property type="term" value="F:adenine/guanine mispair binding"/>
    <property type="evidence" value="ECO:0007669"/>
    <property type="project" value="TreeGrafter"/>
</dbReference>
<evidence type="ECO:0000313" key="17">
    <source>
        <dbReference type="Proteomes" id="UP001175000"/>
    </source>
</evidence>
<evidence type="ECO:0000256" key="6">
    <source>
        <dbReference type="ARBA" id="ARBA00022723"/>
    </source>
</evidence>
<dbReference type="SUPFAM" id="SSF48150">
    <property type="entry name" value="DNA-glycosylase"/>
    <property type="match status" value="1"/>
</dbReference>
<dbReference type="GO" id="GO:0051539">
    <property type="term" value="F:4 iron, 4 sulfur cluster binding"/>
    <property type="evidence" value="ECO:0007669"/>
    <property type="project" value="UniProtKB-UniRule"/>
</dbReference>
<dbReference type="FunFam" id="1.10.340.30:FF:000002">
    <property type="entry name" value="Adenine DNA glycosylase"/>
    <property type="match status" value="1"/>
</dbReference>
<evidence type="ECO:0000256" key="2">
    <source>
        <dbReference type="ARBA" id="ARBA00008343"/>
    </source>
</evidence>
<dbReference type="Pfam" id="PF00730">
    <property type="entry name" value="HhH-GPD"/>
    <property type="match status" value="1"/>
</dbReference>
<dbReference type="EMBL" id="JAULSU010000007">
    <property type="protein sequence ID" value="KAK0611373.1"/>
    <property type="molecule type" value="Genomic_DNA"/>
</dbReference>
<keyword evidence="11" id="KW-0234">DNA repair</keyword>
<evidence type="ECO:0000259" key="15">
    <source>
        <dbReference type="SMART" id="SM00478"/>
    </source>
</evidence>
<comment type="caution">
    <text evidence="16">The sequence shown here is derived from an EMBL/GenBank/DDBJ whole genome shotgun (WGS) entry which is preliminary data.</text>
</comment>
<gene>
    <name evidence="16" type="ORF">B0T14DRAFT_540500</name>
</gene>
<accession>A0AA39U2Y4</accession>
<evidence type="ECO:0000256" key="4">
    <source>
        <dbReference type="ARBA" id="ARBA00022023"/>
    </source>
</evidence>
<dbReference type="AlphaFoldDB" id="A0AA39U2Y4"/>
<evidence type="ECO:0000256" key="9">
    <source>
        <dbReference type="ARBA" id="ARBA00023004"/>
    </source>
</evidence>
<comment type="cofactor">
    <cofactor evidence="13">
        <name>[4Fe-4S] cluster</name>
        <dbReference type="ChEBI" id="CHEBI:49883"/>
    </cofactor>
    <text evidence="13">Binds 1 [4Fe-4S] cluster.</text>
</comment>
<dbReference type="EC" id="3.2.2.31" evidence="3 13"/>
<dbReference type="CDD" id="cd03431">
    <property type="entry name" value="NUDIX_DNA_Glycosylase_C-MutY"/>
    <property type="match status" value="1"/>
</dbReference>
<dbReference type="GO" id="GO:0006285">
    <property type="term" value="P:base-excision repair, AP site formation"/>
    <property type="evidence" value="ECO:0007669"/>
    <property type="project" value="UniProtKB-ARBA"/>
</dbReference>
<feature type="compositionally biased region" description="Polar residues" evidence="14">
    <location>
        <begin position="33"/>
        <end position="48"/>
    </location>
</feature>
<dbReference type="SUPFAM" id="SSF55811">
    <property type="entry name" value="Nudix"/>
    <property type="match status" value="1"/>
</dbReference>
<feature type="compositionally biased region" description="Pro residues" evidence="14">
    <location>
        <begin position="75"/>
        <end position="84"/>
    </location>
</feature>
<dbReference type="PANTHER" id="PTHR42944">
    <property type="entry name" value="ADENINE DNA GLYCOSYLASE"/>
    <property type="match status" value="1"/>
</dbReference>
<keyword evidence="7 13" id="KW-0227">DNA damage</keyword>
<evidence type="ECO:0000256" key="1">
    <source>
        <dbReference type="ARBA" id="ARBA00000843"/>
    </source>
</evidence>
<dbReference type="Gene3D" id="3.90.79.10">
    <property type="entry name" value="Nucleoside Triphosphate Pyrophosphohydrolase"/>
    <property type="match status" value="1"/>
</dbReference>
<dbReference type="GO" id="GO:0046872">
    <property type="term" value="F:metal ion binding"/>
    <property type="evidence" value="ECO:0007669"/>
    <property type="project" value="UniProtKB-UniRule"/>
</dbReference>
<dbReference type="InterPro" id="IPR023170">
    <property type="entry name" value="HhH_base_excis_C"/>
</dbReference>
<feature type="compositionally biased region" description="Basic residues" evidence="14">
    <location>
        <begin position="54"/>
        <end position="64"/>
    </location>
</feature>
<dbReference type="Gene3D" id="1.10.1670.10">
    <property type="entry name" value="Helix-hairpin-Helix base-excision DNA repair enzymes (C-terminal)"/>
    <property type="match status" value="1"/>
</dbReference>
<evidence type="ECO:0000256" key="13">
    <source>
        <dbReference type="RuleBase" id="RU365096"/>
    </source>
</evidence>
<dbReference type="InterPro" id="IPR011257">
    <property type="entry name" value="DNA_glycosylase"/>
</dbReference>
<dbReference type="Pfam" id="PF14815">
    <property type="entry name" value="NUDIX_4"/>
    <property type="match status" value="1"/>
</dbReference>
<dbReference type="GO" id="GO:0032357">
    <property type="term" value="F:oxidized purine DNA binding"/>
    <property type="evidence" value="ECO:0007669"/>
    <property type="project" value="TreeGrafter"/>
</dbReference>
<keyword evidence="8" id="KW-0378">Hydrolase</keyword>
<dbReference type="GO" id="GO:0005634">
    <property type="term" value="C:nucleus"/>
    <property type="evidence" value="ECO:0007669"/>
    <property type="project" value="TreeGrafter"/>
</dbReference>
<dbReference type="InterPro" id="IPR003265">
    <property type="entry name" value="HhH-GPD_domain"/>
</dbReference>
<dbReference type="GO" id="GO:0034039">
    <property type="term" value="F:8-oxo-7,8-dihydroguanine DNA N-glycosylase activity"/>
    <property type="evidence" value="ECO:0007669"/>
    <property type="project" value="TreeGrafter"/>
</dbReference>
<proteinExistence type="inferred from homology"/>
<dbReference type="InterPro" id="IPR044298">
    <property type="entry name" value="MIG/MutY"/>
</dbReference>
<dbReference type="InterPro" id="IPR003651">
    <property type="entry name" value="Endonuclease3_FeS-loop_motif"/>
</dbReference>
<dbReference type="SMART" id="SM00525">
    <property type="entry name" value="FES"/>
    <property type="match status" value="1"/>
</dbReference>
<comment type="function">
    <text evidence="13">Adenine glycosylase active on G-A mispairs.</text>
</comment>
<dbReference type="SMART" id="SM00478">
    <property type="entry name" value="ENDO3c"/>
    <property type="match status" value="1"/>
</dbReference>
<dbReference type="CDD" id="cd00056">
    <property type="entry name" value="ENDO3c"/>
    <property type="match status" value="1"/>
</dbReference>
<keyword evidence="17" id="KW-1185">Reference proteome</keyword>
<comment type="catalytic activity">
    <reaction evidence="1 13">
        <text>Hydrolyzes free adenine bases from 7,8-dihydro-8-oxoguanine:adenine mismatched double-stranded DNA, leaving an apurinic site.</text>
        <dbReference type="EC" id="3.2.2.31"/>
    </reaction>
</comment>
<evidence type="ECO:0000256" key="8">
    <source>
        <dbReference type="ARBA" id="ARBA00022801"/>
    </source>
</evidence>
<evidence type="ECO:0000256" key="7">
    <source>
        <dbReference type="ARBA" id="ARBA00022763"/>
    </source>
</evidence>
<organism evidence="16 17">
    <name type="scientific">Immersiella caudata</name>
    <dbReference type="NCBI Taxonomy" id="314043"/>
    <lineage>
        <taxon>Eukaryota</taxon>
        <taxon>Fungi</taxon>
        <taxon>Dikarya</taxon>
        <taxon>Ascomycota</taxon>
        <taxon>Pezizomycotina</taxon>
        <taxon>Sordariomycetes</taxon>
        <taxon>Sordariomycetidae</taxon>
        <taxon>Sordariales</taxon>
        <taxon>Lasiosphaeriaceae</taxon>
        <taxon>Immersiella</taxon>
    </lineage>
</organism>
<keyword evidence="6" id="KW-0479">Metal-binding</keyword>
<evidence type="ECO:0000256" key="3">
    <source>
        <dbReference type="ARBA" id="ARBA00012045"/>
    </source>
</evidence>
<dbReference type="Gene3D" id="1.10.340.30">
    <property type="entry name" value="Hypothetical protein, domain 2"/>
    <property type="match status" value="1"/>
</dbReference>
<evidence type="ECO:0000313" key="16">
    <source>
        <dbReference type="EMBL" id="KAK0611373.1"/>
    </source>
</evidence>
<keyword evidence="10" id="KW-0411">Iron-sulfur</keyword>
<protein>
    <recommendedName>
        <fullName evidence="4 13">Adenine DNA glycosylase</fullName>
        <ecNumber evidence="3 13">3.2.2.31</ecNumber>
    </recommendedName>
</protein>
<sequence length="610" mass="68081">MRETNFVGSCIRKGSSSDQDDEPSPPPKRRKTATTQSKQPKPKTSTTAPIAKPKNTKSKRKPNPKSKPLALLTPPSNPLPPSLPPSRHHPQTYHHPLLLTSPQSRSALLSWFTKVHSSRLMPWRKPFLSPLTTPRPLLAKRAYEVWISEIMLQQTRVATVISYWNRWMEKWPTMEDLASAKEDEVLSLWQGLGYYSRAKRVHEAAQVVVNEMGGLLPAEVGELVEKVPGVGRYTAGAIAAIVFGRAEAMVDGNVVRVLSRQLGVYGDAKGKEVVEGIWEVAGELARVVAGEEEEVSEVPGRWGQALMELGSTVCTPKPNCEDCSITATCRAYHEGLALAKGEEGGNVLGDIEDACGICHSWEEEEEDDEETKRQKTRSTGIQQTVSDYFAKLSRQEEDEDGAEVPDCRQMQIIVNHARKFPLRKPKKKVREEEIVVCAIRRRSDGKYLIHQRPEKGLLANMWELPSHTLPPTTGNSIAARQMESERYVTQLLTKTKAGSGDGKRKREMPTSVGVIRRGGEVANVPWVFSHLRLTMHVHGFVLKDQSVTQGSSDPRSKWASVDEINEVSMGTGMRHCWEHVRGLGYLGLESSSDESESRERSQTTRNRIPK</sequence>
<dbReference type="InterPro" id="IPR015797">
    <property type="entry name" value="NUDIX_hydrolase-like_dom_sf"/>
</dbReference>
<keyword evidence="9 13" id="KW-0408">Iron</keyword>
<keyword evidence="5" id="KW-0004">4Fe-4S</keyword>
<dbReference type="GO" id="GO:0000701">
    <property type="term" value="F:purine-specific mismatch base pair DNA N-glycosylase activity"/>
    <property type="evidence" value="ECO:0007669"/>
    <property type="project" value="UniProtKB-EC"/>
</dbReference>
<comment type="similarity">
    <text evidence="2 13">Belongs to the Nth/MutY family.</text>
</comment>
<dbReference type="PANTHER" id="PTHR42944:SF1">
    <property type="entry name" value="ADENINE DNA GLYCOSYLASE"/>
    <property type="match status" value="1"/>
</dbReference>
<evidence type="ECO:0000256" key="12">
    <source>
        <dbReference type="ARBA" id="ARBA00023295"/>
    </source>
</evidence>
<evidence type="ECO:0000256" key="14">
    <source>
        <dbReference type="SAM" id="MobiDB-lite"/>
    </source>
</evidence>
<keyword evidence="12 13" id="KW-0326">Glycosidase</keyword>
<evidence type="ECO:0000256" key="11">
    <source>
        <dbReference type="ARBA" id="ARBA00023204"/>
    </source>
</evidence>
<dbReference type="Proteomes" id="UP001175000">
    <property type="component" value="Unassembled WGS sequence"/>
</dbReference>